<reference evidence="3 4" key="1">
    <citation type="submission" date="2024-11" db="EMBL/GenBank/DDBJ databases">
        <title>A near-complete genome assembly of Cinchona calisaya.</title>
        <authorList>
            <person name="Lian D.C."/>
            <person name="Zhao X.W."/>
            <person name="Wei L."/>
        </authorList>
    </citation>
    <scope>NUCLEOTIDE SEQUENCE [LARGE SCALE GENOMIC DNA]</scope>
    <source>
        <tissue evidence="3">Nenye</tissue>
    </source>
</reference>
<gene>
    <name evidence="3" type="ORF">ACH5RR_007617</name>
</gene>
<protein>
    <recommendedName>
        <fullName evidence="2">LOB domain-containing protein</fullName>
    </recommendedName>
</protein>
<dbReference type="PANTHER" id="PTHR31301:SF132">
    <property type="entry name" value="LOB DOMAIN-CONTAINING PROTEIN 27-LIKE"/>
    <property type="match status" value="1"/>
</dbReference>
<name>A0ABD3ACM0_9GENT</name>
<dbReference type="EMBL" id="JBJUIK010000004">
    <property type="protein sequence ID" value="KAL3528295.1"/>
    <property type="molecule type" value="Genomic_DNA"/>
</dbReference>
<evidence type="ECO:0000259" key="2">
    <source>
        <dbReference type="PROSITE" id="PS50891"/>
    </source>
</evidence>
<proteinExistence type="inferred from homology"/>
<evidence type="ECO:0000256" key="1">
    <source>
        <dbReference type="ARBA" id="ARBA00005474"/>
    </source>
</evidence>
<dbReference type="InterPro" id="IPR004883">
    <property type="entry name" value="LOB"/>
</dbReference>
<dbReference type="PANTHER" id="PTHR31301">
    <property type="entry name" value="LOB DOMAIN-CONTAINING PROTEIN 4-RELATED"/>
    <property type="match status" value="1"/>
</dbReference>
<dbReference type="AlphaFoldDB" id="A0ABD3ACM0"/>
<dbReference type="PROSITE" id="PS50891">
    <property type="entry name" value="LOB"/>
    <property type="match status" value="1"/>
</dbReference>
<feature type="domain" description="LOB" evidence="2">
    <location>
        <begin position="9"/>
        <end position="110"/>
    </location>
</feature>
<evidence type="ECO:0000313" key="4">
    <source>
        <dbReference type="Proteomes" id="UP001630127"/>
    </source>
</evidence>
<sequence length="291" mass="32956">MTLKGGTSQACAVCKYQRRRCTADCPLAPYFPADQPKMFQNAHRLFGVSNILKILKQLDPSQKLIAMKSIIYQANIRDKDPVYGCLGLIQRLYYQIQLAEEEIQYVYSQLAFYRQHQQQQEISTALNDSLSQLQLGMAPPNSALTLIHQDAPQQHNDMSAFPIGLHPSYPNSGKAAYNTDYMDSKENNTADPLWIQQTYNNYSNNSNPMIMQSQLINSDPITVQQEATQEYDEMHSFFDTIDDRQSYIDSKDAYESSSESSLKDTTQSVEHVAENELKSAAACFSLTSVNQ</sequence>
<accession>A0ABD3ACM0</accession>
<comment type="caution">
    <text evidence="3">The sequence shown here is derived from an EMBL/GenBank/DDBJ whole genome shotgun (WGS) entry which is preliminary data.</text>
</comment>
<comment type="similarity">
    <text evidence="1">Belongs to the LOB domain-containing protein family.</text>
</comment>
<organism evidence="3 4">
    <name type="scientific">Cinchona calisaya</name>
    <dbReference type="NCBI Taxonomy" id="153742"/>
    <lineage>
        <taxon>Eukaryota</taxon>
        <taxon>Viridiplantae</taxon>
        <taxon>Streptophyta</taxon>
        <taxon>Embryophyta</taxon>
        <taxon>Tracheophyta</taxon>
        <taxon>Spermatophyta</taxon>
        <taxon>Magnoliopsida</taxon>
        <taxon>eudicotyledons</taxon>
        <taxon>Gunneridae</taxon>
        <taxon>Pentapetalae</taxon>
        <taxon>asterids</taxon>
        <taxon>lamiids</taxon>
        <taxon>Gentianales</taxon>
        <taxon>Rubiaceae</taxon>
        <taxon>Cinchonoideae</taxon>
        <taxon>Cinchoneae</taxon>
        <taxon>Cinchona</taxon>
    </lineage>
</organism>
<evidence type="ECO:0000313" key="3">
    <source>
        <dbReference type="EMBL" id="KAL3528295.1"/>
    </source>
</evidence>
<dbReference type="Pfam" id="PF03195">
    <property type="entry name" value="LOB"/>
    <property type="match status" value="1"/>
</dbReference>
<keyword evidence="4" id="KW-1185">Reference proteome</keyword>
<dbReference type="Proteomes" id="UP001630127">
    <property type="component" value="Unassembled WGS sequence"/>
</dbReference>